<feature type="repeat" description="PPR" evidence="3">
    <location>
        <begin position="234"/>
        <end position="268"/>
    </location>
</feature>
<accession>A0AAV9ASH8</accession>
<dbReference type="Gene3D" id="1.25.40.10">
    <property type="entry name" value="Tetratricopeptide repeat domain"/>
    <property type="match status" value="7"/>
</dbReference>
<dbReference type="PANTHER" id="PTHR47941">
    <property type="entry name" value="PENTATRICOPEPTIDE REPEAT-CONTAINING PROTEIN 3, MITOCHONDRIAL"/>
    <property type="match status" value="1"/>
</dbReference>
<feature type="repeat" description="PPR" evidence="3">
    <location>
        <begin position="673"/>
        <end position="707"/>
    </location>
</feature>
<feature type="repeat" description="PPR" evidence="3">
    <location>
        <begin position="199"/>
        <end position="233"/>
    </location>
</feature>
<protein>
    <submittedName>
        <fullName evidence="4">Pentatricopeptide repeat-containing protein</fullName>
    </submittedName>
</protein>
<feature type="repeat" description="PPR" evidence="3">
    <location>
        <begin position="743"/>
        <end position="777"/>
    </location>
</feature>
<evidence type="ECO:0000313" key="4">
    <source>
        <dbReference type="EMBL" id="KAK1267098.1"/>
    </source>
</evidence>
<dbReference type="InterPro" id="IPR011990">
    <property type="entry name" value="TPR-like_helical_dom_sf"/>
</dbReference>
<feature type="repeat" description="PPR" evidence="3">
    <location>
        <begin position="708"/>
        <end position="742"/>
    </location>
</feature>
<name>A0AAV9ASH8_ACOGR</name>
<feature type="repeat" description="PPR" evidence="3">
    <location>
        <begin position="778"/>
        <end position="812"/>
    </location>
</feature>
<evidence type="ECO:0000256" key="2">
    <source>
        <dbReference type="ARBA" id="ARBA00022737"/>
    </source>
</evidence>
<reference evidence="4" key="1">
    <citation type="journal article" date="2023" name="Nat. Commun.">
        <title>Diploid and tetraploid genomes of Acorus and the evolution of monocots.</title>
        <authorList>
            <person name="Ma L."/>
            <person name="Liu K.W."/>
            <person name="Li Z."/>
            <person name="Hsiao Y.Y."/>
            <person name="Qi Y."/>
            <person name="Fu T."/>
            <person name="Tang G.D."/>
            <person name="Zhang D."/>
            <person name="Sun W.H."/>
            <person name="Liu D.K."/>
            <person name="Li Y."/>
            <person name="Chen G.Z."/>
            <person name="Liu X.D."/>
            <person name="Liao X.Y."/>
            <person name="Jiang Y.T."/>
            <person name="Yu X."/>
            <person name="Hao Y."/>
            <person name="Huang J."/>
            <person name="Zhao X.W."/>
            <person name="Ke S."/>
            <person name="Chen Y.Y."/>
            <person name="Wu W.L."/>
            <person name="Hsu J.L."/>
            <person name="Lin Y.F."/>
            <person name="Huang M.D."/>
            <person name="Li C.Y."/>
            <person name="Huang L."/>
            <person name="Wang Z.W."/>
            <person name="Zhao X."/>
            <person name="Zhong W.Y."/>
            <person name="Peng D.H."/>
            <person name="Ahmad S."/>
            <person name="Lan S."/>
            <person name="Zhang J.S."/>
            <person name="Tsai W.C."/>
            <person name="Van de Peer Y."/>
            <person name="Liu Z.J."/>
        </authorList>
    </citation>
    <scope>NUCLEOTIDE SEQUENCE</scope>
    <source>
        <strain evidence="4">SCP</strain>
    </source>
</reference>
<feature type="repeat" description="PPR" evidence="3">
    <location>
        <begin position="482"/>
        <end position="516"/>
    </location>
</feature>
<feature type="repeat" description="PPR" evidence="3">
    <location>
        <begin position="336"/>
        <end position="370"/>
    </location>
</feature>
<dbReference type="Pfam" id="PF13812">
    <property type="entry name" value="PPR_3"/>
    <property type="match status" value="1"/>
</dbReference>
<feature type="repeat" description="PPR" evidence="3">
    <location>
        <begin position="638"/>
        <end position="672"/>
    </location>
</feature>
<keyword evidence="2" id="KW-0677">Repeat</keyword>
<dbReference type="Proteomes" id="UP001179952">
    <property type="component" value="Unassembled WGS sequence"/>
</dbReference>
<evidence type="ECO:0000313" key="5">
    <source>
        <dbReference type="Proteomes" id="UP001179952"/>
    </source>
</evidence>
<proteinExistence type="inferred from homology"/>
<evidence type="ECO:0000256" key="1">
    <source>
        <dbReference type="ARBA" id="ARBA00007626"/>
    </source>
</evidence>
<dbReference type="Pfam" id="PF01535">
    <property type="entry name" value="PPR"/>
    <property type="match status" value="5"/>
</dbReference>
<feature type="repeat" description="PPR" evidence="3">
    <location>
        <begin position="517"/>
        <end position="551"/>
    </location>
</feature>
<keyword evidence="5" id="KW-1185">Reference proteome</keyword>
<organism evidence="4 5">
    <name type="scientific">Acorus gramineus</name>
    <name type="common">Dwarf sweet flag</name>
    <dbReference type="NCBI Taxonomy" id="55184"/>
    <lineage>
        <taxon>Eukaryota</taxon>
        <taxon>Viridiplantae</taxon>
        <taxon>Streptophyta</taxon>
        <taxon>Embryophyta</taxon>
        <taxon>Tracheophyta</taxon>
        <taxon>Spermatophyta</taxon>
        <taxon>Magnoliopsida</taxon>
        <taxon>Liliopsida</taxon>
        <taxon>Acoraceae</taxon>
        <taxon>Acorus</taxon>
    </lineage>
</organism>
<dbReference type="InterPro" id="IPR002885">
    <property type="entry name" value="PPR_rpt"/>
</dbReference>
<dbReference type="EMBL" id="JAUJYN010000007">
    <property type="protein sequence ID" value="KAK1267098.1"/>
    <property type="molecule type" value="Genomic_DNA"/>
</dbReference>
<feature type="repeat" description="PPR" evidence="3">
    <location>
        <begin position="552"/>
        <end position="586"/>
    </location>
</feature>
<dbReference type="PROSITE" id="PS51375">
    <property type="entry name" value="PPR"/>
    <property type="match status" value="16"/>
</dbReference>
<dbReference type="AlphaFoldDB" id="A0AAV9ASH8"/>
<dbReference type="Pfam" id="PF13041">
    <property type="entry name" value="PPR_2"/>
    <property type="match status" value="5"/>
</dbReference>
<reference evidence="4" key="2">
    <citation type="submission" date="2023-06" db="EMBL/GenBank/DDBJ databases">
        <authorList>
            <person name="Ma L."/>
            <person name="Liu K.-W."/>
            <person name="Li Z."/>
            <person name="Hsiao Y.-Y."/>
            <person name="Qi Y."/>
            <person name="Fu T."/>
            <person name="Tang G."/>
            <person name="Zhang D."/>
            <person name="Sun W.-H."/>
            <person name="Liu D.-K."/>
            <person name="Li Y."/>
            <person name="Chen G.-Z."/>
            <person name="Liu X.-D."/>
            <person name="Liao X.-Y."/>
            <person name="Jiang Y.-T."/>
            <person name="Yu X."/>
            <person name="Hao Y."/>
            <person name="Huang J."/>
            <person name="Zhao X.-W."/>
            <person name="Ke S."/>
            <person name="Chen Y.-Y."/>
            <person name="Wu W.-L."/>
            <person name="Hsu J.-L."/>
            <person name="Lin Y.-F."/>
            <person name="Huang M.-D."/>
            <person name="Li C.-Y."/>
            <person name="Huang L."/>
            <person name="Wang Z.-W."/>
            <person name="Zhao X."/>
            <person name="Zhong W.-Y."/>
            <person name="Peng D.-H."/>
            <person name="Ahmad S."/>
            <person name="Lan S."/>
            <person name="Zhang J.-S."/>
            <person name="Tsai W.-C."/>
            <person name="Van De Peer Y."/>
            <person name="Liu Z.-J."/>
        </authorList>
    </citation>
    <scope>NUCLEOTIDE SEQUENCE</scope>
    <source>
        <strain evidence="4">SCP</strain>
        <tissue evidence="4">Leaves</tissue>
    </source>
</reference>
<comment type="caution">
    <text evidence="4">The sequence shown here is derived from an EMBL/GenBank/DDBJ whole genome shotgun (WGS) entry which is preliminary data.</text>
</comment>
<comment type="similarity">
    <text evidence="1">Belongs to the PPR family. P subfamily.</text>
</comment>
<dbReference type="NCBIfam" id="TIGR00756">
    <property type="entry name" value="PPR"/>
    <property type="match status" value="16"/>
</dbReference>
<feature type="repeat" description="PPR" evidence="3">
    <location>
        <begin position="813"/>
        <end position="843"/>
    </location>
</feature>
<feature type="repeat" description="PPR" evidence="3">
    <location>
        <begin position="371"/>
        <end position="405"/>
    </location>
</feature>
<dbReference type="Pfam" id="PF12854">
    <property type="entry name" value="PPR_1"/>
    <property type="match status" value="3"/>
</dbReference>
<sequence>MSRRGAAIILSRSRSVVASSSSSSRRPVHRFLPNMIPCRDCFNRSCCSSSSKDELIGLVDHEFDGRDSLRAKPVSPEDFAFLRADAHLERNLELGKVSDDAVSIADAINANPTEFGDDTHKFLSRFRKRLDSTLVINVLRGLRSPELAVRFFTWAGQQIGYVHSGPVYHALIERIGFGKNNRIPEHLFNEIRDDDREVLGKLFNILVRKFCQNGWWNEALEELGRLKDFGYRPSRTTYRALIQVFLRAERLDSAFLVYREMSDSGFELDGFTLGCFAQSLCKAGRWDEALNIIEKEDFTPDAVIYTKMISGLLEGSFFNEAMSFSHRMRSSSCVPNLFTYETLLSGFLRSKQLSRCKKILYTMMAEGMHPSVSLFNGLIHAFCSSGEYSFAYNLLEKMSTGCSKPGYVSYNILIGGICGKEDIPSSEMLELAEKAYEEMLESGFVLNKINVGHFARCLCSMGKYNKAFDVIKQLMNNGFVPDTSTYSKVIELLCQSHMIEKALRLFDEMKRNGVVPDVYVYTILIDSFCKVGLLQQALHLFNGMKCVGCSPNVVTYTTLIHASLKARRVSEANELFESMISAGCKPTVVTYTALIDGFCKAGEVDKACQIYARMRGDVSDEDVNKYFEGNAMDGEEPNVFTYGALVDGLCKAHKVVEARHLLEAMSVVNCEPNHIVYDALIDGFCKVGQLDEARDVFIKMSENGCSPSVYTYSSLIDRLFKDQRLDLALKVVAKMLENSCPPNVVTYTEMIDGLCKMGKIKEAYKLLVLMEEKGCNPSVVTYTAMIDGFGKAGKIKTCFELFGQMIAKGIAPNFVTYRILINHCCAAGLLDDAHRLLEEMKQTYWPRDITGYRNVIQGFSRDFMKSLGFVEDISEYSSVTSVPIGLVYSILIDSFCKAGRLEVALELHKEVMTSYSAASASATENMLSSLVEGLCLAGEIEKAFELYSDAVKRGHIPELTVFVYLIKGLLKVKKWEEALQLSHSVCHMDVHWHIKLEAFDGG</sequence>
<feature type="repeat" description="PPR" evidence="3">
    <location>
        <begin position="301"/>
        <end position="335"/>
    </location>
</feature>
<feature type="repeat" description="PPR" evidence="3">
    <location>
        <begin position="587"/>
        <end position="617"/>
    </location>
</feature>
<gene>
    <name evidence="4" type="ORF">QJS04_geneDACA016647</name>
</gene>
<evidence type="ECO:0000256" key="3">
    <source>
        <dbReference type="PROSITE-ProRule" id="PRU00708"/>
    </source>
</evidence>
<feature type="repeat" description="PPR" evidence="3">
    <location>
        <begin position="923"/>
        <end position="957"/>
    </location>
</feature>